<keyword evidence="1" id="KW-0472">Membrane</keyword>
<gene>
    <name evidence="2" type="ORF">TZ88_00415</name>
</gene>
<sequence>MKSKVKQEIFKDERTIQIEHKIGNELAFLAIILLLLSILVKLLYWRLDWQAYLPEIIIIFTLEIYAGVRSWQLGLDIRRSDKTGSSRRFRSRLANGAILAIVIVAVQMWSGNSALRPFFRHHPILQFIFILALITAFSSIFDQLVDYFYRKRQIKLEQELENDEN</sequence>
<dbReference type="Proteomes" id="UP000033375">
    <property type="component" value="Unassembled WGS sequence"/>
</dbReference>
<keyword evidence="1" id="KW-1133">Transmembrane helix</keyword>
<protein>
    <submittedName>
        <fullName evidence="2">Uncharacterized protein</fullName>
    </submittedName>
</protein>
<feature type="transmembrane region" description="Helical" evidence="1">
    <location>
        <begin position="89"/>
        <end position="109"/>
    </location>
</feature>
<feature type="transmembrane region" description="Helical" evidence="1">
    <location>
        <begin position="26"/>
        <end position="45"/>
    </location>
</feature>
<dbReference type="InterPro" id="IPR046664">
    <property type="entry name" value="DUF6773"/>
</dbReference>
<keyword evidence="1" id="KW-0812">Transmembrane</keyword>
<reference evidence="2 3" key="1">
    <citation type="submission" date="2015-02" db="EMBL/GenBank/DDBJ databases">
        <title>Evolution of amylase-binding proteins of oral streptococcal species.</title>
        <authorList>
            <person name="Haase E.M."/>
        </authorList>
    </citation>
    <scope>NUCLEOTIDE SEQUENCE [LARGE SCALE GENOMIC DNA]</scope>
    <source>
        <strain evidence="3">UB10712</strain>
    </source>
</reference>
<dbReference type="RefSeq" id="WP_045634268.1">
    <property type="nucleotide sequence ID" value="NZ_JYGN01000002.1"/>
</dbReference>
<feature type="transmembrane region" description="Helical" evidence="1">
    <location>
        <begin position="51"/>
        <end position="68"/>
    </location>
</feature>
<feature type="transmembrane region" description="Helical" evidence="1">
    <location>
        <begin position="124"/>
        <end position="145"/>
    </location>
</feature>
<dbReference type="AlphaFoldDB" id="A0AB34SAU3"/>
<evidence type="ECO:0000256" key="1">
    <source>
        <dbReference type="SAM" id="Phobius"/>
    </source>
</evidence>
<dbReference type="EMBL" id="JYGN01000002">
    <property type="protein sequence ID" value="KJQ65722.1"/>
    <property type="molecule type" value="Genomic_DNA"/>
</dbReference>
<comment type="caution">
    <text evidence="2">The sequence shown here is derived from an EMBL/GenBank/DDBJ whole genome shotgun (WGS) entry which is preliminary data.</text>
</comment>
<evidence type="ECO:0000313" key="2">
    <source>
        <dbReference type="EMBL" id="KJQ65722.1"/>
    </source>
</evidence>
<proteinExistence type="predicted"/>
<organism evidence="2 3">
    <name type="scientific">Streptococcus gordonii</name>
    <dbReference type="NCBI Taxonomy" id="1302"/>
    <lineage>
        <taxon>Bacteria</taxon>
        <taxon>Bacillati</taxon>
        <taxon>Bacillota</taxon>
        <taxon>Bacilli</taxon>
        <taxon>Lactobacillales</taxon>
        <taxon>Streptococcaceae</taxon>
        <taxon>Streptococcus</taxon>
    </lineage>
</organism>
<dbReference type="Pfam" id="PF20563">
    <property type="entry name" value="DUF6773"/>
    <property type="match status" value="1"/>
</dbReference>
<accession>A0AB34SAU3</accession>
<name>A0AB34SAU3_STRGN</name>
<evidence type="ECO:0000313" key="3">
    <source>
        <dbReference type="Proteomes" id="UP000033375"/>
    </source>
</evidence>